<accession>A0ABT1ITD9</accession>
<dbReference type="RefSeq" id="WP_253794589.1">
    <property type="nucleotide sequence ID" value="NZ_BAAAUB010000048.1"/>
</dbReference>
<name>A0ABT1ITD9_9ACTN</name>
<comment type="caution">
    <text evidence="1">The sequence shown here is derived from an EMBL/GenBank/DDBJ whole genome shotgun (WGS) entry which is preliminary data.</text>
</comment>
<reference evidence="1 2" key="1">
    <citation type="submission" date="2022-06" db="EMBL/GenBank/DDBJ databases">
        <title>Sequencing the genomes of 1000 actinobacteria strains.</title>
        <authorList>
            <person name="Klenk H.-P."/>
        </authorList>
    </citation>
    <scope>NUCLEOTIDE SEQUENCE [LARGE SCALE GENOMIC DNA]</scope>
    <source>
        <strain evidence="1 2">DSM 41656</strain>
    </source>
</reference>
<evidence type="ECO:0000313" key="2">
    <source>
        <dbReference type="Proteomes" id="UP001206483"/>
    </source>
</evidence>
<keyword evidence="2" id="KW-1185">Reference proteome</keyword>
<gene>
    <name evidence="1" type="ORF">FHR36_001326</name>
</gene>
<proteinExistence type="predicted"/>
<sequence>MQTALNVKFLFAEQQVSNGHVLEKIIRMIEAAAFGIYDVTLWNANVTLEYGVALGLGGKALIAFNPDKTELSDVPSDVRGYDRLQYRDLEQLTSAVEELVVQELGTGAAAVDPLELDRRDLLRLIRQNPGQTVRQLAELSGQKKDYVQMLLRRSSDQLKITGATRGTRYFIKGAAQ</sequence>
<dbReference type="EMBL" id="JAMZDX010000001">
    <property type="protein sequence ID" value="MCP2308234.1"/>
    <property type="molecule type" value="Genomic_DNA"/>
</dbReference>
<protein>
    <submittedName>
        <fullName evidence="1">Uncharacterized protein</fullName>
    </submittedName>
</protein>
<organism evidence="1 2">
    <name type="scientific">Kitasatospora paracochleata</name>
    <dbReference type="NCBI Taxonomy" id="58354"/>
    <lineage>
        <taxon>Bacteria</taxon>
        <taxon>Bacillati</taxon>
        <taxon>Actinomycetota</taxon>
        <taxon>Actinomycetes</taxon>
        <taxon>Kitasatosporales</taxon>
        <taxon>Streptomycetaceae</taxon>
        <taxon>Kitasatospora</taxon>
    </lineage>
</organism>
<evidence type="ECO:0000313" key="1">
    <source>
        <dbReference type="EMBL" id="MCP2308234.1"/>
    </source>
</evidence>
<dbReference type="Proteomes" id="UP001206483">
    <property type="component" value="Unassembled WGS sequence"/>
</dbReference>